<comment type="caution">
    <text evidence="5">The sequence shown here is derived from an EMBL/GenBank/DDBJ whole genome shotgun (WGS) entry which is preliminary data.</text>
</comment>
<sequence length="888" mass="99745">MENVVIPCNLKPPIPIIPTKTGNPSEFSPKPTKLNTPFFTESRSKFPESHLDSLCKNGRLNEAILALDSIAERGSKVNPGTYVNLLQSCIDVNSIELGRELHARMGLVEYVNPFVETKLVSMYAKCGYLDDARRVFDEMRERNLFTWSAMIGGCSRAQRSKEVLELFFLMMEDGIVPDKFLLPKILEACGNCKDFRTTKVIHSLVVRCGFSGSLRVNNSILAVYAKCGKLNWARRIFENMDKRDLVTWNAIISGLCQKGQIKEATRLFDAMREEGTEPGLVTWNILISTYNQLGQTDVAMGLMRKMESFGIAPDVITWTTMISGFAHNNRRGQALDLFKEMILAGVKPNEVTIVSVVSACASLKSVDNGLEIHAFAIKIGLMDEVLVGNSLVDMYSKCGELEAAEQVFDTIEDKDVYTWNSMIGGYCQAGYCGKACELFMKMQVSDVSPNVITWNIMISGYIQNGDEDQAMDLFQRMEKDSKIKRNTASWNSLIAGYLQLGEQGKGLGIFRQMQSHCSSPNMVTMLSVLPACANVVAAKKVREIHGCILRQSLESKIPVANSLVDTYAKTGNMKYSRTIFDRMPSKDIITWNSIIAGYVLHGFSNVALDLFDQMKKSGLKPNRGTFLSVIYAYSISGLTDKGKLAFSSITEDYGIIPGLEHYSAMVDLYGRPGRLREALEFIEDMPVEPDSSIWEALLTASRIHMNFGVSVRALDHMLELEPGNYLTQRLRVQADALVGKKSEKDSKTKKLEKENVNNRYLGRSWIELKNRVHTFVAGDQSEPSLYPWILDITERLSKYSSDNGICFEEEEKEEVSGVHSEKLAIAFALVGFPRRAQAIRIVKNLRMCRDCHETAKYISKAYECEIYISDSKCLHRFSDGQCSCRDYW</sequence>
<dbReference type="Pfam" id="PF13041">
    <property type="entry name" value="PPR_2"/>
    <property type="match status" value="4"/>
</dbReference>
<feature type="repeat" description="PPR" evidence="3">
    <location>
        <begin position="450"/>
        <end position="480"/>
    </location>
</feature>
<keyword evidence="6" id="KW-1185">Reference proteome</keyword>
<dbReference type="InterPro" id="IPR011990">
    <property type="entry name" value="TPR-like_helical_dom_sf"/>
</dbReference>
<evidence type="ECO:0000256" key="3">
    <source>
        <dbReference type="PROSITE-ProRule" id="PRU00708"/>
    </source>
</evidence>
<dbReference type="InterPro" id="IPR032867">
    <property type="entry name" value="DYW_dom"/>
</dbReference>
<feature type="repeat" description="PPR" evidence="3">
    <location>
        <begin position="587"/>
        <end position="621"/>
    </location>
</feature>
<gene>
    <name evidence="5" type="ORF">PanWU01x14_212620</name>
</gene>
<dbReference type="GO" id="GO:0003723">
    <property type="term" value="F:RNA binding"/>
    <property type="evidence" value="ECO:0007669"/>
    <property type="project" value="InterPro"/>
</dbReference>
<dbReference type="Pfam" id="PF01535">
    <property type="entry name" value="PPR"/>
    <property type="match status" value="4"/>
</dbReference>
<keyword evidence="2" id="KW-0677">Repeat</keyword>
<dbReference type="Proteomes" id="UP000237105">
    <property type="component" value="Unassembled WGS sequence"/>
</dbReference>
<feature type="repeat" description="PPR" evidence="3">
    <location>
        <begin position="486"/>
        <end position="520"/>
    </location>
</feature>
<dbReference type="Pfam" id="PF14432">
    <property type="entry name" value="DYW_deaminase"/>
    <property type="match status" value="1"/>
</dbReference>
<feature type="repeat" description="PPR" evidence="3">
    <location>
        <begin position="244"/>
        <end position="278"/>
    </location>
</feature>
<evidence type="ECO:0000256" key="1">
    <source>
        <dbReference type="ARBA" id="ARBA00006643"/>
    </source>
</evidence>
<dbReference type="Gene3D" id="1.25.40.10">
    <property type="entry name" value="Tetratricopeptide repeat domain"/>
    <property type="match status" value="5"/>
</dbReference>
<dbReference type="PROSITE" id="PS51375">
    <property type="entry name" value="PPR"/>
    <property type="match status" value="9"/>
</dbReference>
<evidence type="ECO:0000259" key="4">
    <source>
        <dbReference type="Pfam" id="PF14432"/>
    </source>
</evidence>
<accession>A0A2P5BT88</accession>
<evidence type="ECO:0000256" key="2">
    <source>
        <dbReference type="ARBA" id="ARBA00022737"/>
    </source>
</evidence>
<proteinExistence type="inferred from homology"/>
<comment type="similarity">
    <text evidence="1">Belongs to the PPR family. PCMP-H subfamily.</text>
</comment>
<reference evidence="6" key="1">
    <citation type="submission" date="2016-06" db="EMBL/GenBank/DDBJ databases">
        <title>Parallel loss of symbiosis genes in relatives of nitrogen-fixing non-legume Parasponia.</title>
        <authorList>
            <person name="Van Velzen R."/>
            <person name="Holmer R."/>
            <person name="Bu F."/>
            <person name="Rutten L."/>
            <person name="Van Zeijl A."/>
            <person name="Liu W."/>
            <person name="Santuari L."/>
            <person name="Cao Q."/>
            <person name="Sharma T."/>
            <person name="Shen D."/>
            <person name="Roswanjaya Y."/>
            <person name="Wardhani T."/>
            <person name="Kalhor M.S."/>
            <person name="Jansen J."/>
            <person name="Van den Hoogen J."/>
            <person name="Gungor B."/>
            <person name="Hartog M."/>
            <person name="Hontelez J."/>
            <person name="Verver J."/>
            <person name="Yang W.-C."/>
            <person name="Schijlen E."/>
            <person name="Repin R."/>
            <person name="Schilthuizen M."/>
            <person name="Schranz E."/>
            <person name="Heidstra R."/>
            <person name="Miyata K."/>
            <person name="Fedorova E."/>
            <person name="Kohlen W."/>
            <person name="Bisseling T."/>
            <person name="Smit S."/>
            <person name="Geurts R."/>
        </authorList>
    </citation>
    <scope>NUCLEOTIDE SEQUENCE [LARGE SCALE GENOMIC DNA]</scope>
    <source>
        <strain evidence="6">cv. WU1-14</strain>
    </source>
</reference>
<dbReference type="InterPro" id="IPR002885">
    <property type="entry name" value="PPR_rpt"/>
</dbReference>
<name>A0A2P5BT88_PARAD</name>
<feature type="repeat" description="PPR" evidence="3">
    <location>
        <begin position="415"/>
        <end position="449"/>
    </location>
</feature>
<feature type="repeat" description="PPR" evidence="3">
    <location>
        <begin position="314"/>
        <end position="348"/>
    </location>
</feature>
<dbReference type="InterPro" id="IPR046960">
    <property type="entry name" value="PPR_At4g14850-like_plant"/>
</dbReference>
<dbReference type="NCBIfam" id="TIGR00756">
    <property type="entry name" value="PPR"/>
    <property type="match status" value="9"/>
</dbReference>
<dbReference type="FunFam" id="1.25.40.10:FF:000380">
    <property type="entry name" value="Pentatricopeptide repeat-containing protein, chloroplastic"/>
    <property type="match status" value="1"/>
</dbReference>
<dbReference type="OrthoDB" id="185373at2759"/>
<feature type="repeat" description="PPR" evidence="3">
    <location>
        <begin position="143"/>
        <end position="177"/>
    </location>
</feature>
<dbReference type="GO" id="GO:0099402">
    <property type="term" value="P:plant organ development"/>
    <property type="evidence" value="ECO:0007669"/>
    <property type="project" value="UniProtKB-ARBA"/>
</dbReference>
<evidence type="ECO:0000313" key="5">
    <source>
        <dbReference type="EMBL" id="PON52019.1"/>
    </source>
</evidence>
<dbReference type="PANTHER" id="PTHR47926">
    <property type="entry name" value="PENTATRICOPEPTIDE REPEAT-CONTAINING PROTEIN"/>
    <property type="match status" value="1"/>
</dbReference>
<dbReference type="AlphaFoldDB" id="A0A2P5BT88"/>
<dbReference type="GO" id="GO:0009451">
    <property type="term" value="P:RNA modification"/>
    <property type="evidence" value="ECO:0007669"/>
    <property type="project" value="InterPro"/>
</dbReference>
<feature type="domain" description="DYW" evidence="4">
    <location>
        <begin position="807"/>
        <end position="888"/>
    </location>
</feature>
<evidence type="ECO:0000313" key="6">
    <source>
        <dbReference type="Proteomes" id="UP000237105"/>
    </source>
</evidence>
<dbReference type="GO" id="GO:0008270">
    <property type="term" value="F:zinc ion binding"/>
    <property type="evidence" value="ECO:0007669"/>
    <property type="project" value="InterPro"/>
</dbReference>
<feature type="repeat" description="PPR" evidence="3">
    <location>
        <begin position="279"/>
        <end position="313"/>
    </location>
</feature>
<dbReference type="FunFam" id="1.25.40.10:FF:000393">
    <property type="entry name" value="Pentatricopeptide repeat-containing protein At1g20230"/>
    <property type="match status" value="1"/>
</dbReference>
<feature type="repeat" description="PPR" evidence="3">
    <location>
        <begin position="112"/>
        <end position="142"/>
    </location>
</feature>
<protein>
    <submittedName>
        <fullName evidence="5">DYW domain containing protein</fullName>
    </submittedName>
</protein>
<organism evidence="5 6">
    <name type="scientific">Parasponia andersonii</name>
    <name type="common">Sponia andersonii</name>
    <dbReference type="NCBI Taxonomy" id="3476"/>
    <lineage>
        <taxon>Eukaryota</taxon>
        <taxon>Viridiplantae</taxon>
        <taxon>Streptophyta</taxon>
        <taxon>Embryophyta</taxon>
        <taxon>Tracheophyta</taxon>
        <taxon>Spermatophyta</taxon>
        <taxon>Magnoliopsida</taxon>
        <taxon>eudicotyledons</taxon>
        <taxon>Gunneridae</taxon>
        <taxon>Pentapetalae</taxon>
        <taxon>rosids</taxon>
        <taxon>fabids</taxon>
        <taxon>Rosales</taxon>
        <taxon>Cannabaceae</taxon>
        <taxon>Parasponia</taxon>
    </lineage>
</organism>
<dbReference type="FunFam" id="1.25.40.10:FF:000158">
    <property type="entry name" value="pentatricopeptide repeat-containing protein At2g33680"/>
    <property type="match status" value="1"/>
</dbReference>
<dbReference type="EMBL" id="JXTB01000226">
    <property type="protein sequence ID" value="PON52019.1"/>
    <property type="molecule type" value="Genomic_DNA"/>
</dbReference>